<dbReference type="Gene3D" id="1.25.40.390">
    <property type="match status" value="1"/>
</dbReference>
<reference evidence="9 10" key="1">
    <citation type="submission" date="2012-02" db="EMBL/GenBank/DDBJ databases">
        <title>The Genome Sequence of Parabacteroides goldsteinii CL02T12C30.</title>
        <authorList>
            <consortium name="The Broad Institute Genome Sequencing Platform"/>
            <person name="Earl A."/>
            <person name="Ward D."/>
            <person name="Feldgarden M."/>
            <person name="Gevers D."/>
            <person name="Zitomersky N.L."/>
            <person name="Coyne M.J."/>
            <person name="Comstock L.E."/>
            <person name="Young S.K."/>
            <person name="Zeng Q."/>
            <person name="Gargeya S."/>
            <person name="Fitzgerald M."/>
            <person name="Haas B."/>
            <person name="Abouelleil A."/>
            <person name="Alvarado L."/>
            <person name="Arachchi H.M."/>
            <person name="Berlin A."/>
            <person name="Chapman S.B."/>
            <person name="Gearin G."/>
            <person name="Goldberg J."/>
            <person name="Griggs A."/>
            <person name="Gujja S."/>
            <person name="Hansen M."/>
            <person name="Heiman D."/>
            <person name="Howarth C."/>
            <person name="Larimer J."/>
            <person name="Lui A."/>
            <person name="MacDonald P.J.P."/>
            <person name="McCowen C."/>
            <person name="Montmayeur A."/>
            <person name="Murphy C."/>
            <person name="Neiman D."/>
            <person name="Pearson M."/>
            <person name="Priest M."/>
            <person name="Roberts A."/>
            <person name="Saif S."/>
            <person name="Shea T."/>
            <person name="Sisk P."/>
            <person name="Stolte C."/>
            <person name="Sykes S."/>
            <person name="Wortman J."/>
            <person name="Nusbaum C."/>
            <person name="Birren B."/>
        </authorList>
    </citation>
    <scope>NUCLEOTIDE SEQUENCE [LARGE SCALE GENOMIC DNA]</scope>
    <source>
        <strain evidence="9 10">CL02T12C30</strain>
    </source>
</reference>
<organism evidence="9 10">
    <name type="scientific">Parabacteroides goldsteinii CL02T12C30</name>
    <dbReference type="NCBI Taxonomy" id="999418"/>
    <lineage>
        <taxon>Bacteria</taxon>
        <taxon>Pseudomonadati</taxon>
        <taxon>Bacteroidota</taxon>
        <taxon>Bacteroidia</taxon>
        <taxon>Bacteroidales</taxon>
        <taxon>Tannerellaceae</taxon>
        <taxon>Parabacteroides</taxon>
    </lineage>
</organism>
<accession>K5ZNZ4</accession>
<evidence type="ECO:0008006" key="11">
    <source>
        <dbReference type="Google" id="ProtNLM"/>
    </source>
</evidence>
<dbReference type="InterPro" id="IPR011990">
    <property type="entry name" value="TPR-like_helical_dom_sf"/>
</dbReference>
<dbReference type="RefSeq" id="WP_007655518.1">
    <property type="nucleotide sequence ID" value="NZ_JH976473.1"/>
</dbReference>
<dbReference type="PATRIC" id="fig|999418.3.peg.3137"/>
<dbReference type="HOGENOM" id="CLU_015553_0_0_10"/>
<evidence type="ECO:0000256" key="6">
    <source>
        <dbReference type="SAM" id="SignalP"/>
    </source>
</evidence>
<dbReference type="InterPro" id="IPR033985">
    <property type="entry name" value="SusD-like_N"/>
</dbReference>
<feature type="signal peptide" evidence="6">
    <location>
        <begin position="1"/>
        <end position="23"/>
    </location>
</feature>
<evidence type="ECO:0000256" key="3">
    <source>
        <dbReference type="ARBA" id="ARBA00022729"/>
    </source>
</evidence>
<evidence type="ECO:0000259" key="8">
    <source>
        <dbReference type="Pfam" id="PF14322"/>
    </source>
</evidence>
<dbReference type="EMBL" id="AGZO01000021">
    <property type="protein sequence ID" value="EKN13015.1"/>
    <property type="molecule type" value="Genomic_DNA"/>
</dbReference>
<name>K5ZNZ4_9BACT</name>
<evidence type="ECO:0000256" key="1">
    <source>
        <dbReference type="ARBA" id="ARBA00004442"/>
    </source>
</evidence>
<dbReference type="Proteomes" id="UP000006330">
    <property type="component" value="Unassembled WGS sequence"/>
</dbReference>
<comment type="subcellular location">
    <subcellularLocation>
        <location evidence="1">Cell outer membrane</location>
    </subcellularLocation>
</comment>
<evidence type="ECO:0000256" key="2">
    <source>
        <dbReference type="ARBA" id="ARBA00006275"/>
    </source>
</evidence>
<dbReference type="InterPro" id="IPR012944">
    <property type="entry name" value="SusD_RagB_dom"/>
</dbReference>
<evidence type="ECO:0000259" key="7">
    <source>
        <dbReference type="Pfam" id="PF07980"/>
    </source>
</evidence>
<comment type="caution">
    <text evidence="9">The sequence shown here is derived from an EMBL/GenBank/DDBJ whole genome shotgun (WGS) entry which is preliminary data.</text>
</comment>
<dbReference type="GO" id="GO:0009279">
    <property type="term" value="C:cell outer membrane"/>
    <property type="evidence" value="ECO:0007669"/>
    <property type="project" value="UniProtKB-SubCell"/>
</dbReference>
<protein>
    <recommendedName>
        <fullName evidence="11">RagB/SusD domain-containing protein</fullName>
    </recommendedName>
</protein>
<keyword evidence="3 6" id="KW-0732">Signal</keyword>
<feature type="domain" description="SusD-like N-terminal" evidence="8">
    <location>
        <begin position="104"/>
        <end position="196"/>
    </location>
</feature>
<keyword evidence="5" id="KW-0998">Cell outer membrane</keyword>
<evidence type="ECO:0000256" key="4">
    <source>
        <dbReference type="ARBA" id="ARBA00023136"/>
    </source>
</evidence>
<dbReference type="SUPFAM" id="SSF48452">
    <property type="entry name" value="TPR-like"/>
    <property type="match status" value="1"/>
</dbReference>
<feature type="domain" description="RagB/SusD" evidence="7">
    <location>
        <begin position="261"/>
        <end position="554"/>
    </location>
</feature>
<dbReference type="AlphaFoldDB" id="K5ZNZ4"/>
<gene>
    <name evidence="9" type="ORF">HMPREF1076_03079</name>
</gene>
<dbReference type="Pfam" id="PF14322">
    <property type="entry name" value="SusD-like_3"/>
    <property type="match status" value="1"/>
</dbReference>
<evidence type="ECO:0000313" key="9">
    <source>
        <dbReference type="EMBL" id="EKN13015.1"/>
    </source>
</evidence>
<sequence>MKHNKLIKIVGVSCLLLVGLTSCEDFLTKDHPTETTDENFWKTMNECENALGQCKSWFKAGYGGENLSLIPLEGATDNMYFFSNYEQRIVMLGNGSLVPPTDTNAPSNWEHTFNAWKNYYTKIRRCCRFLEHVDAAYFSDESERTRMKAEAKMWRAWYHLLLLKWYGRHDGIPIVDKALKPTEIYMERNTVEECLTFLNKEFDEVLQIQDDKAFPFLWDDGRRDRMSKAVTLCMKMDINLQFKKYDIAKDAAKKLIDSGLFELYYAPNGENNPGANYRGLFSYSGEQNKERIFFAKDGASDVWFRCLGTTLSGQGVAAPLKTLLDTYETIEGKTIQSLSAEERIEFEKNPLYKPRDPRLAASFILPGDSTSISNYTYTPFDESSSDYVAKTGASRSGYMIKKYIDENDRSTGNGSLDLMLCRYAEVLLDYVECLVETGDWQNPDVEKYINMIRHRAGMPNMDKNVYNTQEKVRELYRRERRVELCFEGKRYDDIRRWEIGKETMTGPAQGAWNPNSGSFVLIENRNCTFPKYDSWPLPQQEETVNPNISQPTGW</sequence>
<comment type="similarity">
    <text evidence="2">Belongs to the SusD family.</text>
</comment>
<dbReference type="PROSITE" id="PS51257">
    <property type="entry name" value="PROKAR_LIPOPROTEIN"/>
    <property type="match status" value="1"/>
</dbReference>
<evidence type="ECO:0000313" key="10">
    <source>
        <dbReference type="Proteomes" id="UP000006330"/>
    </source>
</evidence>
<dbReference type="Pfam" id="PF07980">
    <property type="entry name" value="SusD_RagB"/>
    <property type="match status" value="1"/>
</dbReference>
<evidence type="ECO:0000256" key="5">
    <source>
        <dbReference type="ARBA" id="ARBA00023237"/>
    </source>
</evidence>
<feature type="chain" id="PRO_5003888201" description="RagB/SusD domain-containing protein" evidence="6">
    <location>
        <begin position="24"/>
        <end position="554"/>
    </location>
</feature>
<proteinExistence type="inferred from homology"/>
<keyword evidence="4" id="KW-0472">Membrane</keyword>